<dbReference type="SUPFAM" id="SSF52540">
    <property type="entry name" value="P-loop containing nucleoside triphosphate hydrolases"/>
    <property type="match status" value="2"/>
</dbReference>
<comment type="subcellular location">
    <subcellularLocation>
        <location evidence="1">Cell membrane</location>
        <topology evidence="1">Peripheral membrane protein</topology>
    </subcellularLocation>
</comment>
<keyword evidence="7 11" id="KW-0067">ATP-binding</keyword>
<evidence type="ECO:0000256" key="1">
    <source>
        <dbReference type="ARBA" id="ARBA00004202"/>
    </source>
</evidence>
<evidence type="ECO:0000313" key="11">
    <source>
        <dbReference type="EMBL" id="TLU99587.1"/>
    </source>
</evidence>
<dbReference type="InterPro" id="IPR017871">
    <property type="entry name" value="ABC_transporter-like_CS"/>
</dbReference>
<gene>
    <name evidence="11" type="ORF">FEN17_19570</name>
</gene>
<dbReference type="InterPro" id="IPR027417">
    <property type="entry name" value="P-loop_NTPase"/>
</dbReference>
<evidence type="ECO:0000256" key="9">
    <source>
        <dbReference type="ARBA" id="ARBA00023136"/>
    </source>
</evidence>
<dbReference type="PROSITE" id="PS50893">
    <property type="entry name" value="ABC_TRANSPORTER_2"/>
    <property type="match status" value="2"/>
</dbReference>
<evidence type="ECO:0000256" key="3">
    <source>
        <dbReference type="ARBA" id="ARBA00022475"/>
    </source>
</evidence>
<dbReference type="CDD" id="cd03216">
    <property type="entry name" value="ABC_Carb_Monos_I"/>
    <property type="match status" value="1"/>
</dbReference>
<protein>
    <submittedName>
        <fullName evidence="11">Sugar ABC transporter ATP-binding protein</fullName>
    </submittedName>
</protein>
<keyword evidence="3" id="KW-1003">Cell membrane</keyword>
<evidence type="ECO:0000256" key="8">
    <source>
        <dbReference type="ARBA" id="ARBA00022967"/>
    </source>
</evidence>
<dbReference type="Gene3D" id="3.40.50.300">
    <property type="entry name" value="P-loop containing nucleotide triphosphate hydrolases"/>
    <property type="match status" value="2"/>
</dbReference>
<keyword evidence="8" id="KW-1278">Translocase</keyword>
<dbReference type="GO" id="GO:0005886">
    <property type="term" value="C:plasma membrane"/>
    <property type="evidence" value="ECO:0007669"/>
    <property type="project" value="UniProtKB-SubCell"/>
</dbReference>
<reference evidence="11 12" key="1">
    <citation type="submission" date="2019-05" db="EMBL/GenBank/DDBJ databases">
        <authorList>
            <person name="Qu J.-H."/>
        </authorList>
    </citation>
    <scope>NUCLEOTIDE SEQUENCE [LARGE SCALE GENOMIC DNA]</scope>
    <source>
        <strain evidence="11 12">T17</strain>
    </source>
</reference>
<dbReference type="PROSITE" id="PS00211">
    <property type="entry name" value="ABC_TRANSPORTER_1"/>
    <property type="match status" value="1"/>
</dbReference>
<dbReference type="Proteomes" id="UP000306402">
    <property type="component" value="Unassembled WGS sequence"/>
</dbReference>
<dbReference type="InterPro" id="IPR050107">
    <property type="entry name" value="ABC_carbohydrate_import_ATPase"/>
</dbReference>
<evidence type="ECO:0000256" key="2">
    <source>
        <dbReference type="ARBA" id="ARBA00022448"/>
    </source>
</evidence>
<dbReference type="PANTHER" id="PTHR43790">
    <property type="entry name" value="CARBOHYDRATE TRANSPORT ATP-BINDING PROTEIN MG119-RELATED"/>
    <property type="match status" value="1"/>
</dbReference>
<keyword evidence="6" id="KW-0547">Nucleotide-binding</keyword>
<dbReference type="FunFam" id="3.40.50.300:FF:000127">
    <property type="entry name" value="Ribose import ATP-binding protein RbsA"/>
    <property type="match status" value="1"/>
</dbReference>
<dbReference type="PANTHER" id="PTHR43790:SF3">
    <property type="entry name" value="D-ALLOSE IMPORT ATP-BINDING PROTEIN ALSA-RELATED"/>
    <property type="match status" value="1"/>
</dbReference>
<dbReference type="SMART" id="SM00382">
    <property type="entry name" value="AAA"/>
    <property type="match status" value="2"/>
</dbReference>
<name>A0A5R9KTT8_9BACT</name>
<feature type="domain" description="ABC transporter" evidence="10">
    <location>
        <begin position="6"/>
        <end position="248"/>
    </location>
</feature>
<keyword evidence="12" id="KW-1185">Reference proteome</keyword>
<organism evidence="11 12">
    <name type="scientific">Dyadobacter luticola</name>
    <dbReference type="NCBI Taxonomy" id="1979387"/>
    <lineage>
        <taxon>Bacteria</taxon>
        <taxon>Pseudomonadati</taxon>
        <taxon>Bacteroidota</taxon>
        <taxon>Cytophagia</taxon>
        <taxon>Cytophagales</taxon>
        <taxon>Spirosomataceae</taxon>
        <taxon>Dyadobacter</taxon>
    </lineage>
</organism>
<dbReference type="AlphaFoldDB" id="A0A5R9KTT8"/>
<evidence type="ECO:0000313" key="12">
    <source>
        <dbReference type="Proteomes" id="UP000306402"/>
    </source>
</evidence>
<dbReference type="RefSeq" id="WP_138367874.1">
    <property type="nucleotide sequence ID" value="NZ_VCEJ01000005.1"/>
</dbReference>
<dbReference type="GO" id="GO:0016887">
    <property type="term" value="F:ATP hydrolysis activity"/>
    <property type="evidence" value="ECO:0007669"/>
    <property type="project" value="InterPro"/>
</dbReference>
<evidence type="ECO:0000259" key="10">
    <source>
        <dbReference type="PROSITE" id="PS50893"/>
    </source>
</evidence>
<dbReference type="InterPro" id="IPR003593">
    <property type="entry name" value="AAA+_ATPase"/>
</dbReference>
<keyword evidence="2" id="KW-0813">Transport</keyword>
<dbReference type="EMBL" id="VCEJ01000005">
    <property type="protein sequence ID" value="TLU99587.1"/>
    <property type="molecule type" value="Genomic_DNA"/>
</dbReference>
<evidence type="ECO:0000256" key="6">
    <source>
        <dbReference type="ARBA" id="ARBA00022741"/>
    </source>
</evidence>
<dbReference type="GO" id="GO:0005524">
    <property type="term" value="F:ATP binding"/>
    <property type="evidence" value="ECO:0007669"/>
    <property type="project" value="UniProtKB-KW"/>
</dbReference>
<dbReference type="OrthoDB" id="1115710at2"/>
<feature type="domain" description="ABC transporter" evidence="10">
    <location>
        <begin position="260"/>
        <end position="500"/>
    </location>
</feature>
<keyword evidence="9" id="KW-0472">Membrane</keyword>
<dbReference type="Pfam" id="PF00005">
    <property type="entry name" value="ABC_tran"/>
    <property type="match status" value="2"/>
</dbReference>
<keyword evidence="4" id="KW-0762">Sugar transport</keyword>
<evidence type="ECO:0000256" key="7">
    <source>
        <dbReference type="ARBA" id="ARBA00022840"/>
    </source>
</evidence>
<sequence>MSDSILTVTNLSKSFSGVKALDNIQFDLKRGEVHALMGENGAGKSTFMKTLIGLLTPDSGEITFKGQNYKHTNVSKTLRSGISMIHQEILIIPELTVAQNIFLGREKEVSGKSGLFSGWLNDFNMNQQAGELMEKLGVNIAPEAKMKHLSVAQMQMVEIAKAISNNAKVVIMDEPTSAISDKEVATLFSIIRSLRESGVSIIYISHKMDEIFEISDRITVFRDGKYIGTKTAVELDKNSLIAMMVGREIDQMFPESANDFGEELLAVKDLSRKGAFSNISFQVKAGEVLGIAGLMGAGRTEIARVIFGLDKPDSGEIYVSGEKKQIDSPLNALRQGVGYVSEDRKALGFIPQMSVKDNITLASLPKHKNGLFINEESELYTTDQMIADLKIKTSGAEQKVINLSGGNQQKVVIGKVLLASPNIIILDEPTRGVDVGAKFEIYKLIRKLAESGIAVIMISSELPEILGMSDRILVLSKGKQTALLSKKEATQELIMKYAVA</sequence>
<dbReference type="InterPro" id="IPR003439">
    <property type="entry name" value="ABC_transporter-like_ATP-bd"/>
</dbReference>
<dbReference type="CDD" id="cd03215">
    <property type="entry name" value="ABC_Carb_Monos_II"/>
    <property type="match status" value="1"/>
</dbReference>
<comment type="caution">
    <text evidence="11">The sequence shown here is derived from an EMBL/GenBank/DDBJ whole genome shotgun (WGS) entry which is preliminary data.</text>
</comment>
<proteinExistence type="predicted"/>
<accession>A0A5R9KTT8</accession>
<keyword evidence="5" id="KW-0677">Repeat</keyword>
<evidence type="ECO:0000256" key="5">
    <source>
        <dbReference type="ARBA" id="ARBA00022737"/>
    </source>
</evidence>
<evidence type="ECO:0000256" key="4">
    <source>
        <dbReference type="ARBA" id="ARBA00022597"/>
    </source>
</evidence>